<gene>
    <name evidence="2" type="ORF">C4D60_Mb08t32340</name>
</gene>
<dbReference type="Proteomes" id="UP000317650">
    <property type="component" value="Chromosome 8"/>
</dbReference>
<reference evidence="2 3" key="1">
    <citation type="journal article" date="2019" name="Nat. Plants">
        <title>Genome sequencing of Musa balbisiana reveals subgenome evolution and function divergence in polyploid bananas.</title>
        <authorList>
            <person name="Yao X."/>
        </authorList>
    </citation>
    <scope>NUCLEOTIDE SEQUENCE [LARGE SCALE GENOMIC DNA]</scope>
    <source>
        <strain evidence="3">cv. DH-PKW</strain>
        <tissue evidence="2">Leaves</tissue>
    </source>
</reference>
<evidence type="ECO:0000256" key="1">
    <source>
        <dbReference type="SAM" id="Phobius"/>
    </source>
</evidence>
<keyword evidence="1" id="KW-0472">Membrane</keyword>
<sequence>MAVHYILLFALYRVYCDLIFGVLLFWSKGKQIPTLGRVRGLKQLAKLVFVKEDGNRPDQNYIFDNDIVMVQAS</sequence>
<keyword evidence="1" id="KW-1133">Transmembrane helix</keyword>
<proteinExistence type="predicted"/>
<keyword evidence="3" id="KW-1185">Reference proteome</keyword>
<keyword evidence="1" id="KW-0812">Transmembrane</keyword>
<feature type="transmembrane region" description="Helical" evidence="1">
    <location>
        <begin position="6"/>
        <end position="27"/>
    </location>
</feature>
<dbReference type="AlphaFoldDB" id="A0A4V4H9D1"/>
<protein>
    <submittedName>
        <fullName evidence="2">Uncharacterized protein</fullName>
    </submittedName>
</protein>
<evidence type="ECO:0000313" key="2">
    <source>
        <dbReference type="EMBL" id="THU71135.1"/>
    </source>
</evidence>
<name>A0A4V4H9D1_MUSBA</name>
<organism evidence="2 3">
    <name type="scientific">Musa balbisiana</name>
    <name type="common">Banana</name>
    <dbReference type="NCBI Taxonomy" id="52838"/>
    <lineage>
        <taxon>Eukaryota</taxon>
        <taxon>Viridiplantae</taxon>
        <taxon>Streptophyta</taxon>
        <taxon>Embryophyta</taxon>
        <taxon>Tracheophyta</taxon>
        <taxon>Spermatophyta</taxon>
        <taxon>Magnoliopsida</taxon>
        <taxon>Liliopsida</taxon>
        <taxon>Zingiberales</taxon>
        <taxon>Musaceae</taxon>
        <taxon>Musa</taxon>
    </lineage>
</organism>
<evidence type="ECO:0000313" key="3">
    <source>
        <dbReference type="Proteomes" id="UP000317650"/>
    </source>
</evidence>
<dbReference type="EMBL" id="PYDT01000002">
    <property type="protein sequence ID" value="THU71135.1"/>
    <property type="molecule type" value="Genomic_DNA"/>
</dbReference>
<accession>A0A4V4H9D1</accession>
<comment type="caution">
    <text evidence="2">The sequence shown here is derived from an EMBL/GenBank/DDBJ whole genome shotgun (WGS) entry which is preliminary data.</text>
</comment>